<organism evidence="5 6">
    <name type="scientific">Cellulomonas chitinilytica</name>
    <dbReference type="NCBI Taxonomy" id="398759"/>
    <lineage>
        <taxon>Bacteria</taxon>
        <taxon>Bacillati</taxon>
        <taxon>Actinomycetota</taxon>
        <taxon>Actinomycetes</taxon>
        <taxon>Micrococcales</taxon>
        <taxon>Cellulomonadaceae</taxon>
        <taxon>Cellulomonas</taxon>
    </lineage>
</organism>
<dbReference type="RefSeq" id="WP_203752476.1">
    <property type="nucleotide sequence ID" value="NZ_BONK01000006.1"/>
</dbReference>
<reference evidence="5" key="1">
    <citation type="submission" date="2021-01" db="EMBL/GenBank/DDBJ databases">
        <title>Whole genome shotgun sequence of Cellulomonas chitinilytica NBRC 110799.</title>
        <authorList>
            <person name="Komaki H."/>
            <person name="Tamura T."/>
        </authorList>
    </citation>
    <scope>NUCLEOTIDE SEQUENCE</scope>
    <source>
        <strain evidence="5">NBRC 110799</strain>
    </source>
</reference>
<dbReference type="InterPro" id="IPR015797">
    <property type="entry name" value="NUDIX_hydrolase-like_dom_sf"/>
</dbReference>
<sequence>MPTPQHSVSAAGIVLDASGTRILLIHRRDNGRWEPPGGVLELGETIEDAVIREVEEETGAQVEVERLTGVYKNMRQGIVALVFRCRLLSDPVSQTDEARNVAWMEIDDVPSLMKPAYAARVLDALGDDVHVRAHDGVDLLPDSAISPIHRAHG</sequence>
<evidence type="ECO:0000313" key="6">
    <source>
        <dbReference type="Proteomes" id="UP000632740"/>
    </source>
</evidence>
<comment type="caution">
    <text evidence="5">The sequence shown here is derived from an EMBL/GenBank/DDBJ whole genome shotgun (WGS) entry which is preliminary data.</text>
</comment>
<dbReference type="InterPro" id="IPR020084">
    <property type="entry name" value="NUDIX_hydrolase_CS"/>
</dbReference>
<dbReference type="SUPFAM" id="SSF55811">
    <property type="entry name" value="Nudix"/>
    <property type="match status" value="1"/>
</dbReference>
<dbReference type="Gene3D" id="3.90.79.10">
    <property type="entry name" value="Nucleoside Triphosphate Pyrophosphohydrolase"/>
    <property type="match status" value="1"/>
</dbReference>
<dbReference type="Proteomes" id="UP000632740">
    <property type="component" value="Unassembled WGS sequence"/>
</dbReference>
<evidence type="ECO:0000256" key="2">
    <source>
        <dbReference type="ARBA" id="ARBA00022801"/>
    </source>
</evidence>
<keyword evidence="2 3" id="KW-0378">Hydrolase</keyword>
<dbReference type="PROSITE" id="PS51462">
    <property type="entry name" value="NUDIX"/>
    <property type="match status" value="1"/>
</dbReference>
<gene>
    <name evidence="5" type="ORF">Cch01nite_19840</name>
</gene>
<dbReference type="PROSITE" id="PS00893">
    <property type="entry name" value="NUDIX_BOX"/>
    <property type="match status" value="1"/>
</dbReference>
<dbReference type="EMBL" id="BONK01000006">
    <property type="protein sequence ID" value="GIG21260.1"/>
    <property type="molecule type" value="Genomic_DNA"/>
</dbReference>
<name>A0A919TZ31_9CELL</name>
<dbReference type="Pfam" id="PF00293">
    <property type="entry name" value="NUDIX"/>
    <property type="match status" value="1"/>
</dbReference>
<protein>
    <submittedName>
        <fullName evidence="5">NUDIX hydrolase</fullName>
    </submittedName>
</protein>
<dbReference type="PANTHER" id="PTHR43736">
    <property type="entry name" value="ADP-RIBOSE PYROPHOSPHATASE"/>
    <property type="match status" value="1"/>
</dbReference>
<evidence type="ECO:0000259" key="4">
    <source>
        <dbReference type="PROSITE" id="PS51462"/>
    </source>
</evidence>
<dbReference type="InterPro" id="IPR020476">
    <property type="entry name" value="Nudix_hydrolase"/>
</dbReference>
<feature type="domain" description="Nudix hydrolase" evidence="4">
    <location>
        <begin position="4"/>
        <end position="126"/>
    </location>
</feature>
<keyword evidence="6" id="KW-1185">Reference proteome</keyword>
<evidence type="ECO:0000256" key="3">
    <source>
        <dbReference type="RuleBase" id="RU003476"/>
    </source>
</evidence>
<dbReference type="PRINTS" id="PR00502">
    <property type="entry name" value="NUDIXFAMILY"/>
</dbReference>
<proteinExistence type="inferred from homology"/>
<evidence type="ECO:0000313" key="5">
    <source>
        <dbReference type="EMBL" id="GIG21260.1"/>
    </source>
</evidence>
<evidence type="ECO:0000256" key="1">
    <source>
        <dbReference type="ARBA" id="ARBA00005582"/>
    </source>
</evidence>
<dbReference type="AlphaFoldDB" id="A0A919TZ31"/>
<accession>A0A919TZ31</accession>
<dbReference type="GO" id="GO:0016787">
    <property type="term" value="F:hydrolase activity"/>
    <property type="evidence" value="ECO:0007669"/>
    <property type="project" value="UniProtKB-KW"/>
</dbReference>
<dbReference type="InterPro" id="IPR000086">
    <property type="entry name" value="NUDIX_hydrolase_dom"/>
</dbReference>
<dbReference type="PANTHER" id="PTHR43736:SF1">
    <property type="entry name" value="DIHYDRONEOPTERIN TRIPHOSPHATE DIPHOSPHATASE"/>
    <property type="match status" value="1"/>
</dbReference>
<comment type="similarity">
    <text evidence="1 3">Belongs to the Nudix hydrolase family.</text>
</comment>